<feature type="compositionally biased region" description="Low complexity" evidence="1">
    <location>
        <begin position="28"/>
        <end position="40"/>
    </location>
</feature>
<feature type="region of interest" description="Disordered" evidence="1">
    <location>
        <begin position="1"/>
        <end position="53"/>
    </location>
</feature>
<evidence type="ECO:0000256" key="2">
    <source>
        <dbReference type="SAM" id="Phobius"/>
    </source>
</evidence>
<dbReference type="PANTHER" id="PTHR34364:SF1">
    <property type="entry name" value="WAS_WASL-INTERACTING FAMILY PROTEIN"/>
    <property type="match status" value="1"/>
</dbReference>
<evidence type="ECO:0008006" key="5">
    <source>
        <dbReference type="Google" id="ProtNLM"/>
    </source>
</evidence>
<keyword evidence="4" id="KW-1185">Reference proteome</keyword>
<sequence>MSEGPKLYTNKPKKAHLKQFQDQQIFASSPSSTMPSSQSSTPPPPPPPPQLPKESFARRYKFLWPLLLTVNLGVGAYLFMRTKKKEIDVEEEVTTAVSTVAQTTPTTEKPLPLPTITEPVKLREPISEDQQREVFKWILEEKRKVKPKDPEEKKQIDEEKALLKQFIRAKSLPRI</sequence>
<dbReference type="AlphaFoldDB" id="A0A2P6RY22"/>
<protein>
    <recommendedName>
        <fullName evidence="5">Transmembrane protein</fullName>
    </recommendedName>
</protein>
<dbReference type="Proteomes" id="UP000238479">
    <property type="component" value="Chromosome 2"/>
</dbReference>
<proteinExistence type="predicted"/>
<gene>
    <name evidence="3" type="ORF">RchiOBHm_Chr2g0142911</name>
</gene>
<evidence type="ECO:0000313" key="4">
    <source>
        <dbReference type="Proteomes" id="UP000238479"/>
    </source>
</evidence>
<keyword evidence="2" id="KW-0472">Membrane</keyword>
<dbReference type="EMBL" id="PDCK01000040">
    <property type="protein sequence ID" value="PRQ51304.1"/>
    <property type="molecule type" value="Genomic_DNA"/>
</dbReference>
<feature type="compositionally biased region" description="Pro residues" evidence="1">
    <location>
        <begin position="41"/>
        <end position="51"/>
    </location>
</feature>
<evidence type="ECO:0000256" key="1">
    <source>
        <dbReference type="SAM" id="MobiDB-lite"/>
    </source>
</evidence>
<accession>A0A2P6RY22</accession>
<organism evidence="3 4">
    <name type="scientific">Rosa chinensis</name>
    <name type="common">China rose</name>
    <dbReference type="NCBI Taxonomy" id="74649"/>
    <lineage>
        <taxon>Eukaryota</taxon>
        <taxon>Viridiplantae</taxon>
        <taxon>Streptophyta</taxon>
        <taxon>Embryophyta</taxon>
        <taxon>Tracheophyta</taxon>
        <taxon>Spermatophyta</taxon>
        <taxon>Magnoliopsida</taxon>
        <taxon>eudicotyledons</taxon>
        <taxon>Gunneridae</taxon>
        <taxon>Pentapetalae</taxon>
        <taxon>rosids</taxon>
        <taxon>fabids</taxon>
        <taxon>Rosales</taxon>
        <taxon>Rosaceae</taxon>
        <taxon>Rosoideae</taxon>
        <taxon>Rosoideae incertae sedis</taxon>
        <taxon>Rosa</taxon>
    </lineage>
</organism>
<dbReference type="OrthoDB" id="1907935at2759"/>
<dbReference type="OMA" id="RDPIPEN"/>
<name>A0A2P6RY22_ROSCH</name>
<keyword evidence="2" id="KW-0812">Transmembrane</keyword>
<dbReference type="STRING" id="74649.A0A2P6RY22"/>
<dbReference type="Gramene" id="PRQ51304">
    <property type="protein sequence ID" value="PRQ51304"/>
    <property type="gene ID" value="RchiOBHm_Chr2g0142911"/>
</dbReference>
<dbReference type="PANTHER" id="PTHR34364">
    <property type="entry name" value="WAS/WASL-INTERACTING FAMILY PROTEIN"/>
    <property type="match status" value="1"/>
</dbReference>
<comment type="caution">
    <text evidence="3">The sequence shown here is derived from an EMBL/GenBank/DDBJ whole genome shotgun (WGS) entry which is preliminary data.</text>
</comment>
<evidence type="ECO:0000313" key="3">
    <source>
        <dbReference type="EMBL" id="PRQ51304.1"/>
    </source>
</evidence>
<feature type="transmembrane region" description="Helical" evidence="2">
    <location>
        <begin position="62"/>
        <end position="80"/>
    </location>
</feature>
<reference evidence="3 4" key="1">
    <citation type="journal article" date="2018" name="Nat. Genet.">
        <title>The Rosa genome provides new insights in the design of modern roses.</title>
        <authorList>
            <person name="Bendahmane M."/>
        </authorList>
    </citation>
    <scope>NUCLEOTIDE SEQUENCE [LARGE SCALE GENOMIC DNA]</scope>
    <source>
        <strain evidence="4">cv. Old Blush</strain>
    </source>
</reference>
<keyword evidence="2" id="KW-1133">Transmembrane helix</keyword>